<dbReference type="SUPFAM" id="SSF53474">
    <property type="entry name" value="alpha/beta-Hydrolases"/>
    <property type="match status" value="1"/>
</dbReference>
<feature type="region of interest" description="Disordered" evidence="1">
    <location>
        <begin position="1"/>
        <end position="20"/>
    </location>
</feature>
<evidence type="ECO:0000256" key="1">
    <source>
        <dbReference type="SAM" id="MobiDB-lite"/>
    </source>
</evidence>
<dbReference type="InterPro" id="IPR000073">
    <property type="entry name" value="AB_hydrolase_1"/>
</dbReference>
<gene>
    <name evidence="3" type="primary">dhaA</name>
    <name evidence="3" type="ORF">BN1051_00081</name>
</gene>
<reference evidence="3" key="1">
    <citation type="submission" date="2014-07" db="EMBL/GenBank/DDBJ databases">
        <authorList>
            <person name="Urmite Genomes Urmite Genomes"/>
        </authorList>
    </citation>
    <scope>NUCLEOTIDE SEQUENCE</scope>
    <source>
        <strain evidence="3">11W110_air</strain>
    </source>
</reference>
<dbReference type="EMBL" id="LN483070">
    <property type="protein sequence ID" value="CEA06699.1"/>
    <property type="molecule type" value="Genomic_DNA"/>
</dbReference>
<dbReference type="PATRIC" id="fig|1461584.3.peg.80"/>
<sequence>MTDPASLDPHVPLHPSERRRRVAGPGADLAVFEYGPEPGPGVPEVLLVHGYPDDHALWGPVIRDLAADHHVIAYDTRNAGGSRTTGTGLAAFRLPLLVEDLYAVLDAAAAGPVHLVGHDWGSIQGWAAARDPRAADRLLDYTSISGPDLLHFRRWFARRLRSPRRWPEALQQALRSSYAAGFQVPVLPELLFSAAGARLYERLSGRPARRNPQRGLALYRANRAGAPDDIVRDVPVQVPVHVVVPLRDPFLSPRLNQGVTDFAPLARFTAVDAGHWWPATHAPELAGMIRVASALAE</sequence>
<proteinExistence type="predicted"/>
<accession>A0A078MKC2</accession>
<name>A0A078MKC2_9MICC</name>
<dbReference type="InterPro" id="IPR029058">
    <property type="entry name" value="AB_hydrolase_fold"/>
</dbReference>
<dbReference type="GO" id="GO:0047372">
    <property type="term" value="F:monoacylglycerol lipase activity"/>
    <property type="evidence" value="ECO:0007669"/>
    <property type="project" value="TreeGrafter"/>
</dbReference>
<dbReference type="AlphaFoldDB" id="A0A078MKC2"/>
<feature type="domain" description="AB hydrolase-1" evidence="2">
    <location>
        <begin position="45"/>
        <end position="209"/>
    </location>
</feature>
<dbReference type="PANTHER" id="PTHR43798">
    <property type="entry name" value="MONOACYLGLYCEROL LIPASE"/>
    <property type="match status" value="1"/>
</dbReference>
<evidence type="ECO:0000313" key="3">
    <source>
        <dbReference type="EMBL" id="CEA06699.1"/>
    </source>
</evidence>
<dbReference type="Pfam" id="PF00561">
    <property type="entry name" value="Abhydrolase_1"/>
    <property type="match status" value="1"/>
</dbReference>
<organism evidence="3">
    <name type="scientific">Arthrobacter saudimassiliensis</name>
    <dbReference type="NCBI Taxonomy" id="1461584"/>
    <lineage>
        <taxon>Bacteria</taxon>
        <taxon>Bacillati</taxon>
        <taxon>Actinomycetota</taxon>
        <taxon>Actinomycetes</taxon>
        <taxon>Micrococcales</taxon>
        <taxon>Micrococcaceae</taxon>
        <taxon>Arthrobacter</taxon>
    </lineage>
</organism>
<dbReference type="GO" id="GO:0016020">
    <property type="term" value="C:membrane"/>
    <property type="evidence" value="ECO:0007669"/>
    <property type="project" value="TreeGrafter"/>
</dbReference>
<dbReference type="GO" id="GO:0046464">
    <property type="term" value="P:acylglycerol catabolic process"/>
    <property type="evidence" value="ECO:0007669"/>
    <property type="project" value="TreeGrafter"/>
</dbReference>
<protein>
    <submittedName>
        <fullName evidence="3">Haloalkane dehalogenase</fullName>
    </submittedName>
</protein>
<dbReference type="Gene3D" id="3.40.50.1820">
    <property type="entry name" value="alpha/beta hydrolase"/>
    <property type="match status" value="1"/>
</dbReference>
<dbReference type="PANTHER" id="PTHR43798:SF33">
    <property type="entry name" value="HYDROLASE, PUTATIVE (AFU_ORTHOLOGUE AFUA_2G14860)-RELATED"/>
    <property type="match status" value="1"/>
</dbReference>
<dbReference type="InterPro" id="IPR050266">
    <property type="entry name" value="AB_hydrolase_sf"/>
</dbReference>
<evidence type="ECO:0000259" key="2">
    <source>
        <dbReference type="Pfam" id="PF00561"/>
    </source>
</evidence>